<dbReference type="EMBL" id="CM044705">
    <property type="protein sequence ID" value="KAI5662452.1"/>
    <property type="molecule type" value="Genomic_DNA"/>
</dbReference>
<organism evidence="1 2">
    <name type="scientific">Catharanthus roseus</name>
    <name type="common">Madagascar periwinkle</name>
    <name type="synonym">Vinca rosea</name>
    <dbReference type="NCBI Taxonomy" id="4058"/>
    <lineage>
        <taxon>Eukaryota</taxon>
        <taxon>Viridiplantae</taxon>
        <taxon>Streptophyta</taxon>
        <taxon>Embryophyta</taxon>
        <taxon>Tracheophyta</taxon>
        <taxon>Spermatophyta</taxon>
        <taxon>Magnoliopsida</taxon>
        <taxon>eudicotyledons</taxon>
        <taxon>Gunneridae</taxon>
        <taxon>Pentapetalae</taxon>
        <taxon>asterids</taxon>
        <taxon>lamiids</taxon>
        <taxon>Gentianales</taxon>
        <taxon>Apocynaceae</taxon>
        <taxon>Rauvolfioideae</taxon>
        <taxon>Vinceae</taxon>
        <taxon>Catharanthinae</taxon>
        <taxon>Catharanthus</taxon>
    </lineage>
</organism>
<reference evidence="2" key="1">
    <citation type="journal article" date="2023" name="Nat. Plants">
        <title>Single-cell RNA sequencing provides a high-resolution roadmap for understanding the multicellular compartmentation of specialized metabolism.</title>
        <authorList>
            <person name="Sun S."/>
            <person name="Shen X."/>
            <person name="Li Y."/>
            <person name="Li Y."/>
            <person name="Wang S."/>
            <person name="Li R."/>
            <person name="Zhang H."/>
            <person name="Shen G."/>
            <person name="Guo B."/>
            <person name="Wei J."/>
            <person name="Xu J."/>
            <person name="St-Pierre B."/>
            <person name="Chen S."/>
            <person name="Sun C."/>
        </authorList>
    </citation>
    <scope>NUCLEOTIDE SEQUENCE [LARGE SCALE GENOMIC DNA]</scope>
</reference>
<evidence type="ECO:0000313" key="2">
    <source>
        <dbReference type="Proteomes" id="UP001060085"/>
    </source>
</evidence>
<keyword evidence="2" id="KW-1185">Reference proteome</keyword>
<accession>A0ACC0APS6</accession>
<proteinExistence type="predicted"/>
<dbReference type="Proteomes" id="UP001060085">
    <property type="component" value="Linkage Group LG05"/>
</dbReference>
<protein>
    <submittedName>
        <fullName evidence="1">Uncharacterized protein</fullName>
    </submittedName>
</protein>
<evidence type="ECO:0000313" key="1">
    <source>
        <dbReference type="EMBL" id="KAI5662452.1"/>
    </source>
</evidence>
<comment type="caution">
    <text evidence="1">The sequence shown here is derived from an EMBL/GenBank/DDBJ whole genome shotgun (WGS) entry which is preliminary data.</text>
</comment>
<gene>
    <name evidence="1" type="ORF">M9H77_21775</name>
</gene>
<sequence length="199" mass="22886">MENGQINLEKLSKTSYNGLPPSVKVFQIINVMGRSNRELGFWSEGIGFFYDIEEIHVTYSPVAIIQTKKNGSMQYVFGQIFCPGGSPSIPRGWEIPTLTNRLRIGVPNSTMINSFAKVTHDPSSNSYSFSGFSIEVFKRTVEQLPYYLLYDFFPYDGIPMILWWSNSWRHRNNIRKMQKCRFYTNTESGVVLVVPIQSQ</sequence>
<name>A0ACC0APS6_CATRO</name>